<keyword evidence="12" id="KW-1185">Reference proteome</keyword>
<organism evidence="11 12">
    <name type="scientific">Clavelina lepadiformis</name>
    <name type="common">Light-bulb sea squirt</name>
    <name type="synonym">Ascidia lepadiformis</name>
    <dbReference type="NCBI Taxonomy" id="159417"/>
    <lineage>
        <taxon>Eukaryota</taxon>
        <taxon>Metazoa</taxon>
        <taxon>Chordata</taxon>
        <taxon>Tunicata</taxon>
        <taxon>Ascidiacea</taxon>
        <taxon>Aplousobranchia</taxon>
        <taxon>Clavelinidae</taxon>
        <taxon>Clavelina</taxon>
    </lineage>
</organism>
<reference evidence="11 12" key="1">
    <citation type="submission" date="2024-02" db="EMBL/GenBank/DDBJ databases">
        <authorList>
            <person name="Daric V."/>
            <person name="Darras S."/>
        </authorList>
    </citation>
    <scope>NUCLEOTIDE SEQUENCE [LARGE SCALE GENOMIC DNA]</scope>
</reference>
<comment type="similarity">
    <text evidence="2">Belongs to the syntaxin family.</text>
</comment>
<evidence type="ECO:0000256" key="1">
    <source>
        <dbReference type="ARBA" id="ARBA00004211"/>
    </source>
</evidence>
<dbReference type="CDD" id="cd15844">
    <property type="entry name" value="SNARE_syntaxin5"/>
    <property type="match status" value="1"/>
</dbReference>
<evidence type="ECO:0000256" key="9">
    <source>
        <dbReference type="SAM" id="Phobius"/>
    </source>
</evidence>
<dbReference type="Gene3D" id="1.20.58.70">
    <property type="match status" value="1"/>
</dbReference>
<evidence type="ECO:0000256" key="8">
    <source>
        <dbReference type="SAM" id="MobiDB-lite"/>
    </source>
</evidence>
<dbReference type="PROSITE" id="PS50192">
    <property type="entry name" value="T_SNARE"/>
    <property type="match status" value="1"/>
</dbReference>
<keyword evidence="5 9" id="KW-1133">Transmembrane helix</keyword>
<evidence type="ECO:0000256" key="4">
    <source>
        <dbReference type="ARBA" id="ARBA00022692"/>
    </source>
</evidence>
<protein>
    <recommendedName>
        <fullName evidence="10">t-SNARE coiled-coil homology domain-containing protein</fullName>
    </recommendedName>
</protein>
<keyword evidence="6" id="KW-0175">Coiled coil</keyword>
<comment type="caution">
    <text evidence="11">The sequence shown here is derived from an EMBL/GenBank/DDBJ whole genome shotgun (WGS) entry which is preliminary data.</text>
</comment>
<proteinExistence type="inferred from homology"/>
<dbReference type="InterPro" id="IPR000727">
    <property type="entry name" value="T_SNARE_dom"/>
</dbReference>
<evidence type="ECO:0000313" key="11">
    <source>
        <dbReference type="EMBL" id="CAK8677627.1"/>
    </source>
</evidence>
<dbReference type="PANTHER" id="PTHR19957:SF3">
    <property type="entry name" value="SYNTAXIN-5"/>
    <property type="match status" value="1"/>
</dbReference>
<dbReference type="Proteomes" id="UP001642483">
    <property type="component" value="Unassembled WGS sequence"/>
</dbReference>
<dbReference type="EMBL" id="CAWYQH010000046">
    <property type="protein sequence ID" value="CAK8677627.1"/>
    <property type="molecule type" value="Genomic_DNA"/>
</dbReference>
<evidence type="ECO:0000256" key="3">
    <source>
        <dbReference type="ARBA" id="ARBA00022448"/>
    </source>
</evidence>
<dbReference type="SMART" id="SM00397">
    <property type="entry name" value="t_SNARE"/>
    <property type="match status" value="1"/>
</dbReference>
<evidence type="ECO:0000256" key="2">
    <source>
        <dbReference type="ARBA" id="ARBA00009063"/>
    </source>
</evidence>
<feature type="region of interest" description="Disordered" evidence="8">
    <location>
        <begin position="198"/>
        <end position="263"/>
    </location>
</feature>
<keyword evidence="3" id="KW-0813">Transport</keyword>
<sequence length="363" mass="41355">MAARHRFSSNQNSSSGSWSISQSFASQFSNTPTKDPPEDSLNDQIAEVMSVANRDRTTEFQSVLKSIKTRQPNGVTPHANAKTPLLQRSEFSKYAKRIGTDLSKTYEKLEKLTLLCKKRTLFDDRPVEIQELTYIIKQDITSLKRQIQQLEENKTVMQTNTKRDVQRHSTSVVRTLRSKLANMSENFKSVLEVRRENMKQQKLRKDQFSSSNLSSSMPSSATQGTRGSVLLMDEQRSSNPSGSVAISMDGGDHPGRSSTQHQTMQLIDQQDSYITERAETMETIESTIVELGNIFQQLATMVKEQEEQVMRIDSNVEESELNIEAAHTEILKYFQGITSNRWLMIKVFLVLIVFFVIFVVFFA</sequence>
<evidence type="ECO:0000313" key="12">
    <source>
        <dbReference type="Proteomes" id="UP001642483"/>
    </source>
</evidence>
<feature type="region of interest" description="Disordered" evidence="8">
    <location>
        <begin position="1"/>
        <end position="41"/>
    </location>
</feature>
<comment type="subcellular location">
    <subcellularLocation>
        <location evidence="1">Membrane</location>
        <topology evidence="1">Single-pass type IV membrane protein</topology>
    </subcellularLocation>
</comment>
<dbReference type="SUPFAM" id="SSF47661">
    <property type="entry name" value="t-snare proteins"/>
    <property type="match status" value="1"/>
</dbReference>
<evidence type="ECO:0000256" key="7">
    <source>
        <dbReference type="ARBA" id="ARBA00023136"/>
    </source>
</evidence>
<feature type="compositionally biased region" description="Low complexity" evidence="8">
    <location>
        <begin position="209"/>
        <end position="220"/>
    </location>
</feature>
<dbReference type="InterPro" id="IPR045242">
    <property type="entry name" value="Syntaxin"/>
</dbReference>
<dbReference type="InterPro" id="IPR021538">
    <property type="entry name" value="Syntaxin-5_N"/>
</dbReference>
<evidence type="ECO:0000259" key="10">
    <source>
        <dbReference type="PROSITE" id="PS50192"/>
    </source>
</evidence>
<feature type="domain" description="T-SNARE coiled-coil homology" evidence="10">
    <location>
        <begin position="271"/>
        <end position="333"/>
    </location>
</feature>
<feature type="compositionally biased region" description="Basic and acidic residues" evidence="8">
    <location>
        <begin position="198"/>
        <end position="207"/>
    </location>
</feature>
<keyword evidence="7 9" id="KW-0472">Membrane</keyword>
<dbReference type="PANTHER" id="PTHR19957">
    <property type="entry name" value="SYNTAXIN"/>
    <property type="match status" value="1"/>
</dbReference>
<dbReference type="InterPro" id="IPR010989">
    <property type="entry name" value="SNARE"/>
</dbReference>
<gene>
    <name evidence="11" type="ORF">CVLEPA_LOCUS6987</name>
</gene>
<evidence type="ECO:0000256" key="5">
    <source>
        <dbReference type="ARBA" id="ARBA00022989"/>
    </source>
</evidence>
<feature type="compositionally biased region" description="Low complexity" evidence="8">
    <location>
        <begin position="8"/>
        <end position="30"/>
    </location>
</feature>
<feature type="transmembrane region" description="Helical" evidence="9">
    <location>
        <begin position="342"/>
        <end position="362"/>
    </location>
</feature>
<name>A0ABP0FH01_CLALP</name>
<accession>A0ABP0FH01</accession>
<evidence type="ECO:0000256" key="6">
    <source>
        <dbReference type="ARBA" id="ARBA00023054"/>
    </source>
</evidence>
<dbReference type="Pfam" id="PF11416">
    <property type="entry name" value="Syntaxin-5_N"/>
    <property type="match status" value="1"/>
</dbReference>
<dbReference type="Pfam" id="PF05739">
    <property type="entry name" value="SNARE"/>
    <property type="match status" value="1"/>
</dbReference>
<keyword evidence="4 9" id="KW-0812">Transmembrane</keyword>